<evidence type="ECO:0000256" key="1">
    <source>
        <dbReference type="ARBA" id="ARBA00007074"/>
    </source>
</evidence>
<evidence type="ECO:0000259" key="5">
    <source>
        <dbReference type="PROSITE" id="PS51935"/>
    </source>
</evidence>
<dbReference type="PROSITE" id="PS51935">
    <property type="entry name" value="NLPC_P60"/>
    <property type="match status" value="1"/>
</dbReference>
<keyword evidence="7" id="KW-1185">Reference proteome</keyword>
<accession>A0ABW8PXR1</accession>
<dbReference type="SUPFAM" id="SSF54001">
    <property type="entry name" value="Cysteine proteinases"/>
    <property type="match status" value="1"/>
</dbReference>
<dbReference type="PROSITE" id="PS51257">
    <property type="entry name" value="PROKAR_LIPOPROTEIN"/>
    <property type="match status" value="1"/>
</dbReference>
<evidence type="ECO:0000256" key="3">
    <source>
        <dbReference type="ARBA" id="ARBA00022801"/>
    </source>
</evidence>
<evidence type="ECO:0000256" key="2">
    <source>
        <dbReference type="ARBA" id="ARBA00022670"/>
    </source>
</evidence>
<keyword evidence="2" id="KW-0645">Protease</keyword>
<sequence>MSLSRLSRRQFHRVALLGLAGLALTACDLETGDDLGSADGYCLTHLTQHERDQMLLDVARMAAINAPYLRDGDTPAGFDCSGLIQWAYREQGFGRFIRYGRLVRQISAHDLYHQNSFPLVHHAATLPKGLQRGDFIFFDENGDGRISHNAVFDQQDKDGRIWVYDASPITGKVMHRAIDRFWDKNPSFAQAARTTPASWLCGR</sequence>
<dbReference type="InterPro" id="IPR038765">
    <property type="entry name" value="Papain-like_cys_pep_sf"/>
</dbReference>
<comment type="similarity">
    <text evidence="1">Belongs to the peptidase C40 family.</text>
</comment>
<comment type="caution">
    <text evidence="6">The sequence shown here is derived from an EMBL/GenBank/DDBJ whole genome shotgun (WGS) entry which is preliminary data.</text>
</comment>
<dbReference type="RefSeq" id="WP_405337354.1">
    <property type="nucleotide sequence ID" value="NZ_JBANFI010000002.1"/>
</dbReference>
<dbReference type="Proteomes" id="UP001621714">
    <property type="component" value="Unassembled WGS sequence"/>
</dbReference>
<dbReference type="Pfam" id="PF00877">
    <property type="entry name" value="NLPC_P60"/>
    <property type="match status" value="1"/>
</dbReference>
<keyword evidence="4" id="KW-0788">Thiol protease</keyword>
<reference evidence="6 7" key="1">
    <citation type="submission" date="2024-02" db="EMBL/GenBank/DDBJ databases">
        <title>Marinospirillum sp. MEB 164 isolated from Lonar lake sediment.</title>
        <authorList>
            <person name="Joshi A."/>
            <person name="Thite S."/>
        </authorList>
    </citation>
    <scope>NUCLEOTIDE SEQUENCE [LARGE SCALE GENOMIC DNA]</scope>
    <source>
        <strain evidence="6 7">MEB164</strain>
    </source>
</reference>
<evidence type="ECO:0000256" key="4">
    <source>
        <dbReference type="ARBA" id="ARBA00022807"/>
    </source>
</evidence>
<name>A0ABW8PXR1_9GAMM</name>
<dbReference type="EMBL" id="JBANFI010000002">
    <property type="protein sequence ID" value="MFK7160152.1"/>
    <property type="molecule type" value="Genomic_DNA"/>
</dbReference>
<dbReference type="InterPro" id="IPR000064">
    <property type="entry name" value="NLP_P60_dom"/>
</dbReference>
<dbReference type="Gene3D" id="3.90.1720.10">
    <property type="entry name" value="endopeptidase domain like (from Nostoc punctiforme)"/>
    <property type="match status" value="1"/>
</dbReference>
<gene>
    <name evidence="6" type="ORF">V6U78_03765</name>
</gene>
<feature type="domain" description="NlpC/P60" evidence="5">
    <location>
        <begin position="49"/>
        <end position="193"/>
    </location>
</feature>
<protein>
    <submittedName>
        <fullName evidence="6">NlpC/P60 family protein</fullName>
    </submittedName>
</protein>
<proteinExistence type="inferred from homology"/>
<evidence type="ECO:0000313" key="6">
    <source>
        <dbReference type="EMBL" id="MFK7160152.1"/>
    </source>
</evidence>
<keyword evidence="3" id="KW-0378">Hydrolase</keyword>
<organism evidence="6 7">
    <name type="scientific">Marinospirillum alkalitolerans</name>
    <dbReference type="NCBI Taxonomy" id="3123374"/>
    <lineage>
        <taxon>Bacteria</taxon>
        <taxon>Pseudomonadati</taxon>
        <taxon>Pseudomonadota</taxon>
        <taxon>Gammaproteobacteria</taxon>
        <taxon>Oceanospirillales</taxon>
        <taxon>Oceanospirillaceae</taxon>
        <taxon>Marinospirillum</taxon>
    </lineage>
</organism>
<evidence type="ECO:0000313" key="7">
    <source>
        <dbReference type="Proteomes" id="UP001621714"/>
    </source>
</evidence>